<dbReference type="Gene3D" id="3.40.50.1820">
    <property type="entry name" value="alpha/beta hydrolase"/>
    <property type="match status" value="1"/>
</dbReference>
<keyword evidence="1" id="KW-0378">Hydrolase</keyword>
<proteinExistence type="predicted"/>
<comment type="caution">
    <text evidence="3">The sequence shown here is derived from an EMBL/GenBank/DDBJ whole genome shotgun (WGS) entry which is preliminary data.</text>
</comment>
<evidence type="ECO:0000313" key="3">
    <source>
        <dbReference type="EMBL" id="MDR6592886.1"/>
    </source>
</evidence>
<dbReference type="PANTHER" id="PTHR48081:SF8">
    <property type="entry name" value="ALPHA_BETA HYDROLASE FOLD-3 DOMAIN-CONTAINING PROTEIN-RELATED"/>
    <property type="match status" value="1"/>
</dbReference>
<dbReference type="InterPro" id="IPR050300">
    <property type="entry name" value="GDXG_lipolytic_enzyme"/>
</dbReference>
<accession>A0ABU1PQM0</accession>
<name>A0ABU1PQM0_9PSEU</name>
<dbReference type="RefSeq" id="WP_310304876.1">
    <property type="nucleotide sequence ID" value="NZ_BAAAXB010000001.1"/>
</dbReference>
<organism evidence="3 4">
    <name type="scientific">Saccharothrix longispora</name>
    <dbReference type="NCBI Taxonomy" id="33920"/>
    <lineage>
        <taxon>Bacteria</taxon>
        <taxon>Bacillati</taxon>
        <taxon>Actinomycetota</taxon>
        <taxon>Actinomycetes</taxon>
        <taxon>Pseudonocardiales</taxon>
        <taxon>Pseudonocardiaceae</taxon>
        <taxon>Saccharothrix</taxon>
    </lineage>
</organism>
<evidence type="ECO:0000259" key="2">
    <source>
        <dbReference type="Pfam" id="PF07859"/>
    </source>
</evidence>
<keyword evidence="4" id="KW-1185">Reference proteome</keyword>
<dbReference type="InterPro" id="IPR029058">
    <property type="entry name" value="AB_hydrolase_fold"/>
</dbReference>
<dbReference type="SUPFAM" id="SSF53474">
    <property type="entry name" value="alpha/beta-Hydrolases"/>
    <property type="match status" value="1"/>
</dbReference>
<gene>
    <name evidence="3" type="ORF">J2S66_001270</name>
</gene>
<evidence type="ECO:0000313" key="4">
    <source>
        <dbReference type="Proteomes" id="UP001268819"/>
    </source>
</evidence>
<protein>
    <submittedName>
        <fullName evidence="3">Acetyl esterase/lipase</fullName>
    </submittedName>
</protein>
<dbReference type="InterPro" id="IPR013094">
    <property type="entry name" value="AB_hydrolase_3"/>
</dbReference>
<dbReference type="PANTHER" id="PTHR48081">
    <property type="entry name" value="AB HYDROLASE SUPERFAMILY PROTEIN C4A8.06C"/>
    <property type="match status" value="1"/>
</dbReference>
<sequence length="309" mass="32951">MDIELIDPELRGPVRRLPPLPIGNRLVLRLVRAASARIPAARADDVRVRDVVGAPAPLRLYRPVADAVPAALYWVHGGGYVLGNPRMDDARCVALARTLGITVVSVDYRLAPEHPFPTPLDDCLAGWTWLHRNAAELGVDPARVALGGASAGGGLAACLVQRLHAEGGPAPAAQWLNSPMLNDRTAARRDLDAVKHRVWDNRRNATGWRAYLGGEPGAPTAPAFSVAARAADLAGLPPTWIGVGSVDLFHDEDLAYAERLRAAGVEVTADVVPGAPHGFDSWARRTGVTRRFHARADGWLADALGVPRG</sequence>
<reference evidence="3 4" key="1">
    <citation type="submission" date="2023-07" db="EMBL/GenBank/DDBJ databases">
        <title>Sequencing the genomes of 1000 actinobacteria strains.</title>
        <authorList>
            <person name="Klenk H.-P."/>
        </authorList>
    </citation>
    <scope>NUCLEOTIDE SEQUENCE [LARGE SCALE GENOMIC DNA]</scope>
    <source>
        <strain evidence="3 4">DSM 43749</strain>
    </source>
</reference>
<evidence type="ECO:0000256" key="1">
    <source>
        <dbReference type="ARBA" id="ARBA00022801"/>
    </source>
</evidence>
<dbReference type="EMBL" id="JAVDSG010000001">
    <property type="protein sequence ID" value="MDR6592886.1"/>
    <property type="molecule type" value="Genomic_DNA"/>
</dbReference>
<dbReference type="Pfam" id="PF07859">
    <property type="entry name" value="Abhydrolase_3"/>
    <property type="match status" value="1"/>
</dbReference>
<feature type="domain" description="Alpha/beta hydrolase fold-3" evidence="2">
    <location>
        <begin position="73"/>
        <end position="279"/>
    </location>
</feature>
<dbReference type="Proteomes" id="UP001268819">
    <property type="component" value="Unassembled WGS sequence"/>
</dbReference>